<dbReference type="GO" id="GO:0006935">
    <property type="term" value="P:chemotaxis"/>
    <property type="evidence" value="ECO:0007669"/>
    <property type="project" value="InterPro"/>
</dbReference>
<name>A0A2G3DTD0_9FIRM</name>
<evidence type="ECO:0000259" key="6">
    <source>
        <dbReference type="PROSITE" id="PS50111"/>
    </source>
</evidence>
<sequence length="663" mass="72277">MGKVKEKRRAKIKNKLLLFLLPAVVVTILILVLISGYLSSRSLSTMATSQLNSSISNQADNIEAWLDDNLQTFATIKYMVEQAHLPDEELNSMMDSLYGFNTYCKNGPYIATQSGRVYKASESTKDTSNPTDKVWFKQGLSHVNMVYGSTYEDADGTNVISATGIIKDDSDDLKVMAADLSLDQISIIVNSRVKMDQASSFLVDLTDSTILAHNDKSRVSTKLTTDDSDKLMAAIAEKVKTRNYNTVTLQNNVVAFKQIAGTDWVLVSYVHNDTIMQDVTKLVTTLAIIGIVAILLIMILINLMVSRVVAPLGGITKNISDMSAGDFTIDVKEESNDEIGLMGSKVNEFVQSMRKMLSDINEESKVLKEQSDNSDVVSKNMYEASQSQSEAMQNLNNTVDQLAVAVNEIAENATTLAMVVSDTRDNSLQANDSMKETVEISKKGRDDMEQLAGAMQDIKSSNDELVESINVVGKASEEITNIVGLIAEIAEQTNLLSLNASIEAARAGETGKGFAVVATEIGNLAKNSAQSAENIAKLIDDVRKAIDSVVGQAQTNADKIEANSELINTAVDTFDQIYQNIEKSNELIDLMIQDVQKVDDVASNVAAISQEQAASTDEILETSHKMVEQANSITQNSQDVADNSHKLANTSETLTSYVQQFKI</sequence>
<keyword evidence="1 3" id="KW-0807">Transducer</keyword>
<feature type="domain" description="HAMP" evidence="7">
    <location>
        <begin position="306"/>
        <end position="358"/>
    </location>
</feature>
<gene>
    <name evidence="8" type="ORF">CSX01_11265</name>
</gene>
<dbReference type="Pfam" id="PF00672">
    <property type="entry name" value="HAMP"/>
    <property type="match status" value="1"/>
</dbReference>
<keyword evidence="4" id="KW-0175">Coiled coil</keyword>
<organism evidence="8 9">
    <name type="scientific">Pseudobutyrivibrio ruminis</name>
    <dbReference type="NCBI Taxonomy" id="46206"/>
    <lineage>
        <taxon>Bacteria</taxon>
        <taxon>Bacillati</taxon>
        <taxon>Bacillota</taxon>
        <taxon>Clostridia</taxon>
        <taxon>Lachnospirales</taxon>
        <taxon>Lachnospiraceae</taxon>
        <taxon>Pseudobutyrivibrio</taxon>
    </lineage>
</organism>
<comment type="similarity">
    <text evidence="2">Belongs to the methyl-accepting chemotaxis (MCP) protein family.</text>
</comment>
<dbReference type="InterPro" id="IPR003660">
    <property type="entry name" value="HAMP_dom"/>
</dbReference>
<evidence type="ECO:0000256" key="5">
    <source>
        <dbReference type="SAM" id="Phobius"/>
    </source>
</evidence>
<dbReference type="InterPro" id="IPR004090">
    <property type="entry name" value="Chemotax_Me-accpt_rcpt"/>
</dbReference>
<dbReference type="PRINTS" id="PR00260">
    <property type="entry name" value="CHEMTRNSDUCR"/>
</dbReference>
<dbReference type="GO" id="GO:0004888">
    <property type="term" value="F:transmembrane signaling receptor activity"/>
    <property type="evidence" value="ECO:0007669"/>
    <property type="project" value="InterPro"/>
</dbReference>
<dbReference type="EMBL" id="PDYF01000031">
    <property type="protein sequence ID" value="PHU34140.1"/>
    <property type="molecule type" value="Genomic_DNA"/>
</dbReference>
<evidence type="ECO:0000256" key="2">
    <source>
        <dbReference type="ARBA" id="ARBA00029447"/>
    </source>
</evidence>
<feature type="transmembrane region" description="Helical" evidence="5">
    <location>
        <begin position="282"/>
        <end position="305"/>
    </location>
</feature>
<evidence type="ECO:0000313" key="9">
    <source>
        <dbReference type="Proteomes" id="UP000225889"/>
    </source>
</evidence>
<dbReference type="GO" id="GO:0007165">
    <property type="term" value="P:signal transduction"/>
    <property type="evidence" value="ECO:0007669"/>
    <property type="project" value="UniProtKB-KW"/>
</dbReference>
<feature type="domain" description="Methyl-accepting transducer" evidence="6">
    <location>
        <begin position="377"/>
        <end position="620"/>
    </location>
</feature>
<protein>
    <submittedName>
        <fullName evidence="8">Methyl-accepting chemotaxis protein</fullName>
    </submittedName>
</protein>
<reference evidence="8 9" key="2">
    <citation type="submission" date="2017-10" db="EMBL/GenBank/DDBJ databases">
        <authorList>
            <person name="Banno H."/>
            <person name="Chua N.-H."/>
        </authorList>
    </citation>
    <scope>NUCLEOTIDE SEQUENCE [LARGE SCALE GENOMIC DNA]</scope>
    <source>
        <strain evidence="8 9">JK626</strain>
    </source>
</reference>
<dbReference type="PANTHER" id="PTHR32089:SF112">
    <property type="entry name" value="LYSOZYME-LIKE PROTEIN-RELATED"/>
    <property type="match status" value="1"/>
</dbReference>
<evidence type="ECO:0000256" key="3">
    <source>
        <dbReference type="PROSITE-ProRule" id="PRU00284"/>
    </source>
</evidence>
<feature type="transmembrane region" description="Helical" evidence="5">
    <location>
        <begin position="16"/>
        <end position="38"/>
    </location>
</feature>
<comment type="caution">
    <text evidence="8">The sequence shown here is derived from an EMBL/GenBank/DDBJ whole genome shotgun (WGS) entry which is preliminary data.</text>
</comment>
<feature type="coiled-coil region" evidence="4">
    <location>
        <begin position="350"/>
        <end position="412"/>
    </location>
</feature>
<dbReference type="PANTHER" id="PTHR32089">
    <property type="entry name" value="METHYL-ACCEPTING CHEMOTAXIS PROTEIN MCPB"/>
    <property type="match status" value="1"/>
</dbReference>
<dbReference type="RefSeq" id="WP_099392461.1">
    <property type="nucleotide sequence ID" value="NZ_PDYF01000031.1"/>
</dbReference>
<dbReference type="Pfam" id="PF00015">
    <property type="entry name" value="MCPsignal"/>
    <property type="match status" value="1"/>
</dbReference>
<proteinExistence type="inferred from homology"/>
<keyword evidence="5" id="KW-1133">Transmembrane helix</keyword>
<dbReference type="InterPro" id="IPR004089">
    <property type="entry name" value="MCPsignal_dom"/>
</dbReference>
<dbReference type="PROSITE" id="PS50885">
    <property type="entry name" value="HAMP"/>
    <property type="match status" value="1"/>
</dbReference>
<keyword evidence="5" id="KW-0812">Transmembrane</keyword>
<dbReference type="AlphaFoldDB" id="A0A2G3DTD0"/>
<dbReference type="CDD" id="cd06225">
    <property type="entry name" value="HAMP"/>
    <property type="match status" value="1"/>
</dbReference>
<evidence type="ECO:0000256" key="1">
    <source>
        <dbReference type="ARBA" id="ARBA00023224"/>
    </source>
</evidence>
<dbReference type="PROSITE" id="PS50111">
    <property type="entry name" value="CHEMOTAXIS_TRANSDUC_2"/>
    <property type="match status" value="1"/>
</dbReference>
<evidence type="ECO:0000256" key="4">
    <source>
        <dbReference type="SAM" id="Coils"/>
    </source>
</evidence>
<dbReference type="Gene3D" id="1.10.287.950">
    <property type="entry name" value="Methyl-accepting chemotaxis protein"/>
    <property type="match status" value="1"/>
</dbReference>
<evidence type="ECO:0000313" key="8">
    <source>
        <dbReference type="EMBL" id="PHU34140.1"/>
    </source>
</evidence>
<accession>A0A2G3DTD0</accession>
<dbReference type="SUPFAM" id="SSF58104">
    <property type="entry name" value="Methyl-accepting chemotaxis protein (MCP) signaling domain"/>
    <property type="match status" value="1"/>
</dbReference>
<dbReference type="GO" id="GO:0016020">
    <property type="term" value="C:membrane"/>
    <property type="evidence" value="ECO:0007669"/>
    <property type="project" value="InterPro"/>
</dbReference>
<dbReference type="Gene3D" id="3.30.450.20">
    <property type="entry name" value="PAS domain"/>
    <property type="match status" value="2"/>
</dbReference>
<dbReference type="SMART" id="SM00304">
    <property type="entry name" value="HAMP"/>
    <property type="match status" value="1"/>
</dbReference>
<keyword evidence="5" id="KW-0472">Membrane</keyword>
<reference evidence="8 9" key="1">
    <citation type="submission" date="2017-10" db="EMBL/GenBank/DDBJ databases">
        <title>Resolving the taxonomy of Roseburia spp., Eubacterium rectale and Agathobacter spp. through phylogenomic analysis.</title>
        <authorList>
            <person name="Sheridan P.O."/>
            <person name="Walker A.W."/>
            <person name="Duncan S.H."/>
            <person name="Scott K.P."/>
            <person name="Toole P.W.O."/>
            <person name="Luis P."/>
            <person name="Flint H.J."/>
        </authorList>
    </citation>
    <scope>NUCLEOTIDE SEQUENCE [LARGE SCALE GENOMIC DNA]</scope>
    <source>
        <strain evidence="8 9">JK626</strain>
    </source>
</reference>
<dbReference type="Proteomes" id="UP000225889">
    <property type="component" value="Unassembled WGS sequence"/>
</dbReference>
<evidence type="ECO:0000259" key="7">
    <source>
        <dbReference type="PROSITE" id="PS50885"/>
    </source>
</evidence>
<dbReference type="SMART" id="SM00283">
    <property type="entry name" value="MA"/>
    <property type="match status" value="1"/>
</dbReference>